<proteinExistence type="predicted"/>
<dbReference type="SUPFAM" id="SSF143447">
    <property type="entry name" value="AMMECR1-like"/>
    <property type="match status" value="1"/>
</dbReference>
<dbReference type="NCBIfam" id="TIGR00296">
    <property type="entry name" value="TIGR00296 family protein"/>
    <property type="match status" value="1"/>
</dbReference>
<dbReference type="Gene3D" id="3.30.700.20">
    <property type="entry name" value="Hypothetical protein ph0010, domain 1"/>
    <property type="match status" value="1"/>
</dbReference>
<dbReference type="RefSeq" id="WP_092225847.1">
    <property type="nucleotide sequence ID" value="NZ_FNJI01000044.1"/>
</dbReference>
<reference evidence="2 3" key="1">
    <citation type="submission" date="2016-10" db="EMBL/GenBank/DDBJ databases">
        <authorList>
            <person name="de Groot N.N."/>
        </authorList>
    </citation>
    <scope>NUCLEOTIDE SEQUENCE [LARGE SCALE GENOMIC DNA]</scope>
    <source>
        <strain evidence="2 3">DSM 12130</strain>
    </source>
</reference>
<dbReference type="InterPro" id="IPR036071">
    <property type="entry name" value="AMMECR1_dom_sf"/>
</dbReference>
<dbReference type="PANTHER" id="PTHR13016">
    <property type="entry name" value="AMMECR1 HOMOLOG"/>
    <property type="match status" value="1"/>
</dbReference>
<dbReference type="NCBIfam" id="TIGR04335">
    <property type="entry name" value="AmmeMemoSam_A"/>
    <property type="match status" value="1"/>
</dbReference>
<dbReference type="STRING" id="91360.SAMN05660330_03942"/>
<gene>
    <name evidence="2" type="ORF">SAMN05660330_03942</name>
</gene>
<dbReference type="Gene3D" id="3.30.1490.150">
    <property type="entry name" value="Hypothetical protein ph0010, domain 2"/>
    <property type="match status" value="1"/>
</dbReference>
<evidence type="ECO:0000259" key="1">
    <source>
        <dbReference type="PROSITE" id="PS51112"/>
    </source>
</evidence>
<organism evidence="2 3">
    <name type="scientific">Desulforhopalus singaporensis</name>
    <dbReference type="NCBI Taxonomy" id="91360"/>
    <lineage>
        <taxon>Bacteria</taxon>
        <taxon>Pseudomonadati</taxon>
        <taxon>Thermodesulfobacteriota</taxon>
        <taxon>Desulfobulbia</taxon>
        <taxon>Desulfobulbales</taxon>
        <taxon>Desulfocapsaceae</taxon>
        <taxon>Desulforhopalus</taxon>
    </lineage>
</organism>
<dbReference type="PANTHER" id="PTHR13016:SF0">
    <property type="entry name" value="AMME SYNDROME CANDIDATE GENE 1 PROTEIN"/>
    <property type="match status" value="1"/>
</dbReference>
<keyword evidence="3" id="KW-1185">Reference proteome</keyword>
<dbReference type="InterPro" id="IPR023473">
    <property type="entry name" value="AMMECR1"/>
</dbReference>
<evidence type="ECO:0000313" key="2">
    <source>
        <dbReference type="EMBL" id="SDP75115.1"/>
    </source>
</evidence>
<dbReference type="OrthoDB" id="9782820at2"/>
<protein>
    <recommendedName>
        <fullName evidence="1">AMMECR1 domain-containing protein</fullName>
    </recommendedName>
</protein>
<dbReference type="PROSITE" id="PS51112">
    <property type="entry name" value="AMMECR1"/>
    <property type="match status" value="1"/>
</dbReference>
<evidence type="ECO:0000313" key="3">
    <source>
        <dbReference type="Proteomes" id="UP000199073"/>
    </source>
</evidence>
<dbReference type="InterPro" id="IPR027485">
    <property type="entry name" value="AMMECR1_N"/>
</dbReference>
<accession>A0A1H0VA56</accession>
<dbReference type="EMBL" id="FNJI01000044">
    <property type="protein sequence ID" value="SDP75115.1"/>
    <property type="molecule type" value="Genomic_DNA"/>
</dbReference>
<name>A0A1H0VA56_9BACT</name>
<dbReference type="Proteomes" id="UP000199073">
    <property type="component" value="Unassembled WGS sequence"/>
</dbReference>
<dbReference type="AlphaFoldDB" id="A0A1H0VA56"/>
<feature type="domain" description="AMMECR1" evidence="1">
    <location>
        <begin position="8"/>
        <end position="190"/>
    </location>
</feature>
<sequence>MKKDLTAAQGEILLELARNTLEKRFDQAKHVADPVSDPQLLAWGAVFVTLKKCGKLRGCVGTLQPVSSIWDGVRDNTISAAFHDARFSPLTEAELADITLSISVLSEPRPLEYDNPEDLPRLLKAGVDGVILRAEGRSATFLPQVWEQLPRPELFLDHLCLKAGLPQDLWRRRVVKIDTYRVQSFQEKKQ</sequence>
<dbReference type="Pfam" id="PF01871">
    <property type="entry name" value="AMMECR1"/>
    <property type="match status" value="1"/>
</dbReference>
<dbReference type="InterPro" id="IPR002733">
    <property type="entry name" value="AMMECR1_domain"/>
</dbReference>
<dbReference type="InterPro" id="IPR027623">
    <property type="entry name" value="AmmeMemoSam_A"/>
</dbReference>